<name>Q0U502_PHANO</name>
<organism evidence="2 3">
    <name type="scientific">Phaeosphaeria nodorum (strain SN15 / ATCC MYA-4574 / FGSC 10173)</name>
    <name type="common">Glume blotch fungus</name>
    <name type="synonym">Parastagonospora nodorum</name>
    <dbReference type="NCBI Taxonomy" id="321614"/>
    <lineage>
        <taxon>Eukaryota</taxon>
        <taxon>Fungi</taxon>
        <taxon>Dikarya</taxon>
        <taxon>Ascomycota</taxon>
        <taxon>Pezizomycotina</taxon>
        <taxon>Dothideomycetes</taxon>
        <taxon>Pleosporomycetidae</taxon>
        <taxon>Pleosporales</taxon>
        <taxon>Pleosporineae</taxon>
        <taxon>Phaeosphaeriaceae</taxon>
        <taxon>Parastagonospora</taxon>
    </lineage>
</organism>
<accession>Q0U502</accession>
<reference evidence="3" key="1">
    <citation type="journal article" date="2007" name="Plant Cell">
        <title>Dothideomycete-plant interactions illuminated by genome sequencing and EST analysis of the wheat pathogen Stagonospora nodorum.</title>
        <authorList>
            <person name="Hane J.K."/>
            <person name="Lowe R.G."/>
            <person name="Solomon P.S."/>
            <person name="Tan K.C."/>
            <person name="Schoch C.L."/>
            <person name="Spatafora J.W."/>
            <person name="Crous P.W."/>
            <person name="Kodira C."/>
            <person name="Birren B.W."/>
            <person name="Galagan J.E."/>
            <person name="Torriani S.F."/>
            <person name="McDonald B.A."/>
            <person name="Oliver R.P."/>
        </authorList>
    </citation>
    <scope>NUCLEOTIDE SEQUENCE [LARGE SCALE GENOMIC DNA]</scope>
    <source>
        <strain evidence="3">SN15 / ATCC MYA-4574 / FGSC 10173</strain>
    </source>
</reference>
<dbReference type="AlphaFoldDB" id="Q0U502"/>
<dbReference type="InParanoid" id="Q0U502"/>
<dbReference type="EMBL" id="CH445349">
    <property type="protein sequence ID" value="EAT79489.2"/>
    <property type="molecule type" value="Genomic_DNA"/>
</dbReference>
<gene>
    <name evidence="2" type="ORF">SNOG_13162</name>
</gene>
<evidence type="ECO:0000256" key="1">
    <source>
        <dbReference type="SAM" id="MobiDB-lite"/>
    </source>
</evidence>
<dbReference type="Proteomes" id="UP000001055">
    <property type="component" value="Unassembled WGS sequence"/>
</dbReference>
<evidence type="ECO:0000313" key="2">
    <source>
        <dbReference type="EMBL" id="EAT79489.2"/>
    </source>
</evidence>
<sequence>MQATRARPMINIAKVSDWLTRNANEQLYPRLLKNQSFKINAEGFGDPRYPSIESTPSRPGSSSNFLQGDAAIDSGKRKAPSIMSNMSQRDRDIRQGVLHVQRKRLDALSDYALRDFESTGFIMPADSDLQ</sequence>
<feature type="compositionally biased region" description="Polar residues" evidence="1">
    <location>
        <begin position="52"/>
        <end position="66"/>
    </location>
</feature>
<evidence type="ECO:0000313" key="3">
    <source>
        <dbReference type="Proteomes" id="UP000001055"/>
    </source>
</evidence>
<dbReference type="HOGENOM" id="CLU_1938909_0_0_1"/>
<dbReference type="eggNOG" id="ENOG502SKRD">
    <property type="taxonomic scope" value="Eukaryota"/>
</dbReference>
<proteinExistence type="predicted"/>
<dbReference type="KEGG" id="pno:SNOG_13162"/>
<feature type="region of interest" description="Disordered" evidence="1">
    <location>
        <begin position="43"/>
        <end position="94"/>
    </location>
</feature>
<dbReference type="RefSeq" id="XP_001803374.1">
    <property type="nucleotide sequence ID" value="XM_001803322.1"/>
</dbReference>
<dbReference type="VEuPathDB" id="FungiDB:JI435_131620"/>
<dbReference type="STRING" id="321614.Q0U502"/>
<protein>
    <submittedName>
        <fullName evidence="2">Uncharacterized protein</fullName>
    </submittedName>
</protein>
<dbReference type="GeneID" id="5980289"/>